<keyword evidence="2 3" id="KW-0040">ANK repeat</keyword>
<dbReference type="AlphaFoldDB" id="A0A9C7PSB9"/>
<dbReference type="EMBL" id="BQMJ01000006">
    <property type="protein sequence ID" value="GJQ09077.1"/>
    <property type="molecule type" value="Genomic_DNA"/>
</dbReference>
<accession>A0A9C7PSB9</accession>
<dbReference type="PROSITE" id="PS50088">
    <property type="entry name" value="ANK_REPEAT"/>
    <property type="match status" value="1"/>
</dbReference>
<dbReference type="PROSITE" id="PS50297">
    <property type="entry name" value="ANK_REP_REGION"/>
    <property type="match status" value="1"/>
</dbReference>
<dbReference type="GO" id="GO:0005634">
    <property type="term" value="C:nucleus"/>
    <property type="evidence" value="ECO:0007669"/>
    <property type="project" value="TreeGrafter"/>
</dbReference>
<protein>
    <submittedName>
        <fullName evidence="4">Uncharacterized protein</fullName>
    </submittedName>
</protein>
<reference evidence="4" key="1">
    <citation type="journal article" date="2022" name="Proc. Natl. Acad. Sci. U.S.A.">
        <title>Life cycle and functional genomics of the unicellular red alga Galdieria for elucidating algal and plant evolution and industrial use.</title>
        <authorList>
            <person name="Hirooka S."/>
            <person name="Itabashi T."/>
            <person name="Ichinose T.M."/>
            <person name="Onuma R."/>
            <person name="Fujiwara T."/>
            <person name="Yamashita S."/>
            <person name="Jong L.W."/>
            <person name="Tomita R."/>
            <person name="Iwane A.H."/>
            <person name="Miyagishima S.Y."/>
        </authorList>
    </citation>
    <scope>NUCLEOTIDE SEQUENCE</scope>
    <source>
        <strain evidence="4">NBRC 102759</strain>
    </source>
</reference>
<name>A0A9C7PSB9_9RHOD</name>
<gene>
    <name evidence="4" type="ORF">GpartN1_g868.t1</name>
</gene>
<organism evidence="4 5">
    <name type="scientific">Galdieria partita</name>
    <dbReference type="NCBI Taxonomy" id="83374"/>
    <lineage>
        <taxon>Eukaryota</taxon>
        <taxon>Rhodophyta</taxon>
        <taxon>Bangiophyceae</taxon>
        <taxon>Galdieriales</taxon>
        <taxon>Galdieriaceae</taxon>
        <taxon>Galdieria</taxon>
    </lineage>
</organism>
<feature type="repeat" description="ANK" evidence="3">
    <location>
        <begin position="134"/>
        <end position="166"/>
    </location>
</feature>
<dbReference type="GO" id="GO:0010468">
    <property type="term" value="P:regulation of gene expression"/>
    <property type="evidence" value="ECO:0007669"/>
    <property type="project" value="TreeGrafter"/>
</dbReference>
<sequence>MESSKVGLVVGTWLGQTSLEGVSCEELGTLGQTVDKQYNEDNGILELEKPYSKGSESSGTKIDAVLASAISTTDPGQVVSSAQLSSTLLQAALFRAVATGNLASLKLMVTAAKELGLLEKTGNSETFWNIVNYDQRTLLHLASAEGHLDIVSFLLENNANPCAKDRWGATPMDDAWENGHVEVIAVIESFIDSKRKSGSVDSMEWRAREIKHQLDTGVDIPLNNGHRPLGAFASISLTSDFPYIGLRRTVSSPVEAETCNEVKHRERSVSCQEDESFTFLADRFFPMDPPFFDRDNFSDGDSPALGIQVGLGKSEDLSENCGSDDGSEQEEESQLMIVAQEELDRAYRSEKDKIFQKYRKIIEEKLGSVPNRLRLLSLI</sequence>
<dbReference type="PANTHER" id="PTHR24124:SF14">
    <property type="entry name" value="CHROMOSOME UNDETERMINED SCAFFOLD_25, WHOLE GENOME SHOTGUN SEQUENCE"/>
    <property type="match status" value="1"/>
</dbReference>
<evidence type="ECO:0000256" key="2">
    <source>
        <dbReference type="ARBA" id="ARBA00023043"/>
    </source>
</evidence>
<comment type="caution">
    <text evidence="4">The sequence shown here is derived from an EMBL/GenBank/DDBJ whole genome shotgun (WGS) entry which is preliminary data.</text>
</comment>
<keyword evidence="5" id="KW-1185">Reference proteome</keyword>
<dbReference type="OrthoDB" id="8808399at2759"/>
<reference evidence="4" key="2">
    <citation type="submission" date="2022-01" db="EMBL/GenBank/DDBJ databases">
        <authorList>
            <person name="Hirooka S."/>
            <person name="Miyagishima S.Y."/>
        </authorList>
    </citation>
    <scope>NUCLEOTIDE SEQUENCE</scope>
    <source>
        <strain evidence="4">NBRC 102759</strain>
    </source>
</reference>
<evidence type="ECO:0000313" key="5">
    <source>
        <dbReference type="Proteomes" id="UP001061958"/>
    </source>
</evidence>
<dbReference type="SMART" id="SM00248">
    <property type="entry name" value="ANK"/>
    <property type="match status" value="3"/>
</dbReference>
<dbReference type="Pfam" id="PF12796">
    <property type="entry name" value="Ank_2"/>
    <property type="match status" value="1"/>
</dbReference>
<dbReference type="InterPro" id="IPR036770">
    <property type="entry name" value="Ankyrin_rpt-contain_sf"/>
</dbReference>
<dbReference type="Gene3D" id="1.25.40.20">
    <property type="entry name" value="Ankyrin repeat-containing domain"/>
    <property type="match status" value="1"/>
</dbReference>
<proteinExistence type="predicted"/>
<keyword evidence="1" id="KW-0677">Repeat</keyword>
<evidence type="ECO:0000256" key="1">
    <source>
        <dbReference type="ARBA" id="ARBA00022737"/>
    </source>
</evidence>
<dbReference type="InterPro" id="IPR002110">
    <property type="entry name" value="Ankyrin_rpt"/>
</dbReference>
<dbReference type="PANTHER" id="PTHR24124">
    <property type="entry name" value="ANKYRIN REPEAT FAMILY A"/>
    <property type="match status" value="1"/>
</dbReference>
<evidence type="ECO:0000256" key="3">
    <source>
        <dbReference type="PROSITE-ProRule" id="PRU00023"/>
    </source>
</evidence>
<evidence type="ECO:0000313" key="4">
    <source>
        <dbReference type="EMBL" id="GJQ09077.1"/>
    </source>
</evidence>
<dbReference type="Proteomes" id="UP001061958">
    <property type="component" value="Unassembled WGS sequence"/>
</dbReference>
<dbReference type="SUPFAM" id="SSF48403">
    <property type="entry name" value="Ankyrin repeat"/>
    <property type="match status" value="1"/>
</dbReference>